<name>G0U0C1_TRYVY</name>
<dbReference type="VEuPathDB" id="TriTrypDB:TvY486_0801270"/>
<proteinExistence type="predicted"/>
<reference evidence="3" key="1">
    <citation type="journal article" date="2012" name="Proc. Natl. Acad. Sci. U.S.A.">
        <title>Antigenic diversity is generated by distinct evolutionary mechanisms in African trypanosome species.</title>
        <authorList>
            <person name="Jackson A.P."/>
            <person name="Berry A."/>
            <person name="Aslett M."/>
            <person name="Allison H.C."/>
            <person name="Burton P."/>
            <person name="Vavrova-Anderson J."/>
            <person name="Brown R."/>
            <person name="Browne H."/>
            <person name="Corton N."/>
            <person name="Hauser H."/>
            <person name="Gamble J."/>
            <person name="Gilderthorp R."/>
            <person name="Marcello L."/>
            <person name="McQuillan J."/>
            <person name="Otto T.D."/>
            <person name="Quail M.A."/>
            <person name="Sanders M.J."/>
            <person name="van Tonder A."/>
            <person name="Ginger M.L."/>
            <person name="Field M.C."/>
            <person name="Barry J.D."/>
            <person name="Hertz-Fowler C."/>
            <person name="Berriman M."/>
        </authorList>
    </citation>
    <scope>NUCLEOTIDE SEQUENCE</scope>
    <source>
        <strain evidence="3">Y486</strain>
    </source>
</reference>
<feature type="compositionally biased region" description="Basic and acidic residues" evidence="1">
    <location>
        <begin position="221"/>
        <end position="230"/>
    </location>
</feature>
<evidence type="ECO:0000256" key="2">
    <source>
        <dbReference type="SAM" id="SignalP"/>
    </source>
</evidence>
<protein>
    <submittedName>
        <fullName evidence="3">Uncharacterized protein</fullName>
    </submittedName>
</protein>
<dbReference type="EMBL" id="HE573024">
    <property type="protein sequence ID" value="CCC49519.1"/>
    <property type="molecule type" value="Genomic_DNA"/>
</dbReference>
<accession>G0U0C1</accession>
<evidence type="ECO:0000256" key="1">
    <source>
        <dbReference type="SAM" id="MobiDB-lite"/>
    </source>
</evidence>
<feature type="region of interest" description="Disordered" evidence="1">
    <location>
        <begin position="206"/>
        <end position="230"/>
    </location>
</feature>
<keyword evidence="2" id="KW-0732">Signal</keyword>
<dbReference type="AlphaFoldDB" id="G0U0C1"/>
<organism evidence="3">
    <name type="scientific">Trypanosoma vivax (strain Y486)</name>
    <dbReference type="NCBI Taxonomy" id="1055687"/>
    <lineage>
        <taxon>Eukaryota</taxon>
        <taxon>Discoba</taxon>
        <taxon>Euglenozoa</taxon>
        <taxon>Kinetoplastea</taxon>
        <taxon>Metakinetoplastina</taxon>
        <taxon>Trypanosomatida</taxon>
        <taxon>Trypanosomatidae</taxon>
        <taxon>Trypanosoma</taxon>
        <taxon>Duttonella</taxon>
    </lineage>
</organism>
<evidence type="ECO:0000313" key="3">
    <source>
        <dbReference type="EMBL" id="CCC49519.1"/>
    </source>
</evidence>
<feature type="signal peptide" evidence="2">
    <location>
        <begin position="1"/>
        <end position="19"/>
    </location>
</feature>
<gene>
    <name evidence="3" type="ORF">TVY486_0801270</name>
</gene>
<feature type="chain" id="PRO_5003409814" evidence="2">
    <location>
        <begin position="20"/>
        <end position="230"/>
    </location>
</feature>
<sequence>MCFVFFLFLTLILPPSMWRLRCTHYSNQLVAPNGKAPEPRMLRKTSTSHFGVTIVILKRSGKPSETPDYKQVYLPYDEPPTEKELQRERKKFQYAYHGRMEHRKLVEVKEVPLNLYTYGKEGMSIPLAIFKDQQDPIIGPEWTYPGIYENKIAAQHWYTEELFNKEDNNCFDTPWQRQILDNQVKRRMSRVAVRMRRLNLKAVDLFQKDRGPAKRSGGTSERGKDGSGKK</sequence>